<sequence length="580" mass="67617">MGKKKVTPQSNDPKLQNPSHETHHPSKDSTFTKSSNPLSRQSSIEDPKEKLQNLKSLNSLLVKEAFESRQQIESLAQAKEALEAELSEKKKLEAEESDKDVSFEFQCELFSVYTGTQMLELGVEMEKMIGDLKRKVNGLMGSLENERERLSLVYKERDLVRKDFELQVNEGKLMKEKLMEMEENQRKFVQEVGKLKAEYDRLVREKDDLEKVKSLIMKDRDLLQKNMNDAAEEVGNLRRENEKIVREKRGIEVEKNEQRLKIDEMEKEMREMNEVISSLRKGDGILRSKIFELENNYCEAMDREAERAIEIGALATMVESGDRQRRIEKLLDKIAAAGRVLEMNENELKDMHKQIEELSGYKIEIEKAKSRLEIENIELHNKVIELKNVVQKLQEECSDHQKKKIELISEVSCYQELVDQVTLQKDHALKQLDGEKHNGVNLSSEVTKMENTLKKTVEELARKEAEWRNVIKGKEEMESHSRSMAEDRDRLHKELLEAKRSFSDLKAKMESTTINYERASTLLENTASLLCQFKAENNGKSKEEAVVAEQKLEDEIEAYAMKNWKQSKRHLRTKRRWLKT</sequence>
<proteinExistence type="predicted"/>
<dbReference type="Proteomes" id="UP000436088">
    <property type="component" value="Unassembled WGS sequence"/>
</dbReference>
<reference evidence="3" key="1">
    <citation type="submission" date="2019-09" db="EMBL/GenBank/DDBJ databases">
        <title>Draft genome information of white flower Hibiscus syriacus.</title>
        <authorList>
            <person name="Kim Y.-M."/>
        </authorList>
    </citation>
    <scope>NUCLEOTIDE SEQUENCE [LARGE SCALE GENOMIC DNA]</scope>
    <source>
        <strain evidence="3">YM2019G1</strain>
    </source>
</reference>
<gene>
    <name evidence="3" type="ORF">F3Y22_tig00110287pilonHSYRG00021</name>
</gene>
<name>A0A6A3B3E8_HIBSY</name>
<feature type="coiled-coil region" evidence="1">
    <location>
        <begin position="178"/>
        <end position="282"/>
    </location>
</feature>
<evidence type="ECO:0000256" key="2">
    <source>
        <dbReference type="SAM" id="MobiDB-lite"/>
    </source>
</evidence>
<feature type="compositionally biased region" description="Polar residues" evidence="2">
    <location>
        <begin position="7"/>
        <end position="19"/>
    </location>
</feature>
<comment type="caution">
    <text evidence="3">The sequence shown here is derived from an EMBL/GenBank/DDBJ whole genome shotgun (WGS) entry which is preliminary data.</text>
</comment>
<organism evidence="3 4">
    <name type="scientific">Hibiscus syriacus</name>
    <name type="common">Rose of Sharon</name>
    <dbReference type="NCBI Taxonomy" id="106335"/>
    <lineage>
        <taxon>Eukaryota</taxon>
        <taxon>Viridiplantae</taxon>
        <taxon>Streptophyta</taxon>
        <taxon>Embryophyta</taxon>
        <taxon>Tracheophyta</taxon>
        <taxon>Spermatophyta</taxon>
        <taxon>Magnoliopsida</taxon>
        <taxon>eudicotyledons</taxon>
        <taxon>Gunneridae</taxon>
        <taxon>Pentapetalae</taxon>
        <taxon>rosids</taxon>
        <taxon>malvids</taxon>
        <taxon>Malvales</taxon>
        <taxon>Malvaceae</taxon>
        <taxon>Malvoideae</taxon>
        <taxon>Hibiscus</taxon>
    </lineage>
</organism>
<evidence type="ECO:0000313" key="4">
    <source>
        <dbReference type="Proteomes" id="UP000436088"/>
    </source>
</evidence>
<feature type="region of interest" description="Disordered" evidence="2">
    <location>
        <begin position="1"/>
        <end position="49"/>
    </location>
</feature>
<evidence type="ECO:0000313" key="3">
    <source>
        <dbReference type="EMBL" id="KAE8711510.1"/>
    </source>
</evidence>
<feature type="compositionally biased region" description="Polar residues" evidence="2">
    <location>
        <begin position="28"/>
        <end position="42"/>
    </location>
</feature>
<feature type="coiled-coil region" evidence="1">
    <location>
        <begin position="327"/>
        <end position="410"/>
    </location>
</feature>
<feature type="coiled-coil region" evidence="1">
    <location>
        <begin position="446"/>
        <end position="508"/>
    </location>
</feature>
<dbReference type="AlphaFoldDB" id="A0A6A3B3E8"/>
<keyword evidence="4" id="KW-1185">Reference proteome</keyword>
<dbReference type="EMBL" id="VEPZ02000911">
    <property type="protein sequence ID" value="KAE8711510.1"/>
    <property type="molecule type" value="Genomic_DNA"/>
</dbReference>
<evidence type="ECO:0000256" key="1">
    <source>
        <dbReference type="SAM" id="Coils"/>
    </source>
</evidence>
<accession>A0A6A3B3E8</accession>
<keyword evidence="1" id="KW-0175">Coiled coil</keyword>
<protein>
    <submittedName>
        <fullName evidence="3">Uncharacterized protein</fullName>
    </submittedName>
</protein>
<feature type="coiled-coil region" evidence="1">
    <location>
        <begin position="65"/>
        <end position="99"/>
    </location>
</feature>